<name>A0ABN9QFZ2_9DINO</name>
<protein>
    <submittedName>
        <fullName evidence="1">Uncharacterized protein</fullName>
    </submittedName>
</protein>
<evidence type="ECO:0000313" key="2">
    <source>
        <dbReference type="Proteomes" id="UP001189429"/>
    </source>
</evidence>
<organism evidence="1 2">
    <name type="scientific">Prorocentrum cordatum</name>
    <dbReference type="NCBI Taxonomy" id="2364126"/>
    <lineage>
        <taxon>Eukaryota</taxon>
        <taxon>Sar</taxon>
        <taxon>Alveolata</taxon>
        <taxon>Dinophyceae</taxon>
        <taxon>Prorocentrales</taxon>
        <taxon>Prorocentraceae</taxon>
        <taxon>Prorocentrum</taxon>
    </lineage>
</organism>
<sequence>MWAGGSVASRTGRMSKRCCWTSCRAACSSTLAALWRSRRAEDLSTSFSGTGLPVTAATCQGLSFMLLAYRGTDANAAPVCFPRGIAWMTQSRLIFTPLNTADHSLESIVLLSVAWWSMSRWPFLRDASPSKQYTLKGNRSSASNFTPASRIA</sequence>
<reference evidence="1" key="1">
    <citation type="submission" date="2023-10" db="EMBL/GenBank/DDBJ databases">
        <authorList>
            <person name="Chen Y."/>
            <person name="Shah S."/>
            <person name="Dougan E. K."/>
            <person name="Thang M."/>
            <person name="Chan C."/>
        </authorList>
    </citation>
    <scope>NUCLEOTIDE SEQUENCE [LARGE SCALE GENOMIC DNA]</scope>
</reference>
<accession>A0ABN9QFZ2</accession>
<keyword evidence="2" id="KW-1185">Reference proteome</keyword>
<dbReference type="EMBL" id="CAUYUJ010003058">
    <property type="protein sequence ID" value="CAK0803646.1"/>
    <property type="molecule type" value="Genomic_DNA"/>
</dbReference>
<dbReference type="Proteomes" id="UP001189429">
    <property type="component" value="Unassembled WGS sequence"/>
</dbReference>
<proteinExistence type="predicted"/>
<comment type="caution">
    <text evidence="1">The sequence shown here is derived from an EMBL/GenBank/DDBJ whole genome shotgun (WGS) entry which is preliminary data.</text>
</comment>
<evidence type="ECO:0000313" key="1">
    <source>
        <dbReference type="EMBL" id="CAK0803646.1"/>
    </source>
</evidence>
<gene>
    <name evidence="1" type="ORF">PCOR1329_LOCUS10746</name>
</gene>